<comment type="subcellular location">
    <subcellularLocation>
        <location evidence="2">Cytoplasm</location>
    </subcellularLocation>
    <subcellularLocation>
        <location evidence="1">Nucleus</location>
    </subcellularLocation>
</comment>
<dbReference type="SMART" id="SM00088">
    <property type="entry name" value="PINT"/>
    <property type="match status" value="1"/>
</dbReference>
<evidence type="ECO:0000256" key="3">
    <source>
        <dbReference type="ARBA" id="ARBA00022490"/>
    </source>
</evidence>
<keyword evidence="3" id="KW-0963">Cytoplasm</keyword>
<protein>
    <submittedName>
        <fullName evidence="6">19614_t:CDS:1</fullName>
    </submittedName>
</protein>
<keyword evidence="7" id="KW-1185">Reference proteome</keyword>
<dbReference type="EMBL" id="CAJVPZ010001101">
    <property type="protein sequence ID" value="CAG8484368.1"/>
    <property type="molecule type" value="Genomic_DNA"/>
</dbReference>
<feature type="domain" description="PCI" evidence="5">
    <location>
        <begin position="54"/>
        <end position="149"/>
    </location>
</feature>
<keyword evidence="4" id="KW-0539">Nucleus</keyword>
<comment type="caution">
    <text evidence="6">The sequence shown here is derived from an EMBL/GenBank/DDBJ whole genome shotgun (WGS) entry which is preliminary data.</text>
</comment>
<dbReference type="Proteomes" id="UP000789396">
    <property type="component" value="Unassembled WGS sequence"/>
</dbReference>
<gene>
    <name evidence="6" type="ORF">RFULGI_LOCUS1686</name>
</gene>
<dbReference type="SUPFAM" id="SSF46785">
    <property type="entry name" value="Winged helix' DNA-binding domain"/>
    <property type="match status" value="1"/>
</dbReference>
<evidence type="ECO:0000256" key="1">
    <source>
        <dbReference type="ARBA" id="ARBA00004123"/>
    </source>
</evidence>
<dbReference type="Pfam" id="PF01399">
    <property type="entry name" value="PCI"/>
    <property type="match status" value="1"/>
</dbReference>
<organism evidence="6 7">
    <name type="scientific">Racocetra fulgida</name>
    <dbReference type="NCBI Taxonomy" id="60492"/>
    <lineage>
        <taxon>Eukaryota</taxon>
        <taxon>Fungi</taxon>
        <taxon>Fungi incertae sedis</taxon>
        <taxon>Mucoromycota</taxon>
        <taxon>Glomeromycotina</taxon>
        <taxon>Glomeromycetes</taxon>
        <taxon>Diversisporales</taxon>
        <taxon>Gigasporaceae</taxon>
        <taxon>Racocetra</taxon>
    </lineage>
</organism>
<evidence type="ECO:0000256" key="2">
    <source>
        <dbReference type="ARBA" id="ARBA00004496"/>
    </source>
</evidence>
<reference evidence="6" key="1">
    <citation type="submission" date="2021-06" db="EMBL/GenBank/DDBJ databases">
        <authorList>
            <person name="Kallberg Y."/>
            <person name="Tangrot J."/>
            <person name="Rosling A."/>
        </authorList>
    </citation>
    <scope>NUCLEOTIDE SEQUENCE</scope>
    <source>
        <strain evidence="6">IN212</strain>
    </source>
</reference>
<dbReference type="InterPro" id="IPR000717">
    <property type="entry name" value="PCI_dom"/>
</dbReference>
<dbReference type="GO" id="GO:0008180">
    <property type="term" value="C:COP9 signalosome"/>
    <property type="evidence" value="ECO:0007669"/>
    <property type="project" value="TreeGrafter"/>
</dbReference>
<evidence type="ECO:0000313" key="6">
    <source>
        <dbReference type="EMBL" id="CAG8484368.1"/>
    </source>
</evidence>
<dbReference type="PANTHER" id="PTHR10758">
    <property type="entry name" value="26S PROTEASOME NON-ATPASE REGULATORY SUBUNIT 3/COP9 SIGNALOSOME COMPLEX SUBUNIT 3"/>
    <property type="match status" value="1"/>
</dbReference>
<sequence>MPIQQVGTVDELIEVLLNHNDDRAEFIVKHILPILKQLPQQFFLQSAADNKDPLELKQTLDAIYRRKIQQLTQTYLTLSLVDIADTIGLEGREAPKVAERYILQMIESREIFATISHSDQGGMVSFHDDPDMYNTSNTIVKLEEQIAKATKVSDRVIQTDRLIGCSREYLVKSKNIASGGVMPGGSHMDDQEFFAGGGGFDNFDADDGGRFY</sequence>
<dbReference type="PANTHER" id="PTHR10758:SF1">
    <property type="entry name" value="COP9 SIGNALOSOME COMPLEX SUBUNIT 3"/>
    <property type="match status" value="1"/>
</dbReference>
<accession>A0A9N8ZAF9</accession>
<proteinExistence type="predicted"/>
<dbReference type="InterPro" id="IPR036390">
    <property type="entry name" value="WH_DNA-bd_sf"/>
</dbReference>
<dbReference type="GO" id="GO:0005737">
    <property type="term" value="C:cytoplasm"/>
    <property type="evidence" value="ECO:0007669"/>
    <property type="project" value="UniProtKB-SubCell"/>
</dbReference>
<dbReference type="GO" id="GO:0006511">
    <property type="term" value="P:ubiquitin-dependent protein catabolic process"/>
    <property type="evidence" value="ECO:0007669"/>
    <property type="project" value="TreeGrafter"/>
</dbReference>
<evidence type="ECO:0000313" key="7">
    <source>
        <dbReference type="Proteomes" id="UP000789396"/>
    </source>
</evidence>
<dbReference type="OrthoDB" id="29061at2759"/>
<dbReference type="InterPro" id="IPR050756">
    <property type="entry name" value="CSN3"/>
</dbReference>
<name>A0A9N8ZAF9_9GLOM</name>
<evidence type="ECO:0000259" key="5">
    <source>
        <dbReference type="SMART" id="SM00088"/>
    </source>
</evidence>
<evidence type="ECO:0000256" key="4">
    <source>
        <dbReference type="ARBA" id="ARBA00023242"/>
    </source>
</evidence>
<dbReference type="AlphaFoldDB" id="A0A9N8ZAF9"/>